<accession>A0A4P7W699</accession>
<organism evidence="9 10">
    <name type="scientific">Duncaniella dubosii</name>
    <dbReference type="NCBI Taxonomy" id="2518971"/>
    <lineage>
        <taxon>Bacteria</taxon>
        <taxon>Pseudomonadati</taxon>
        <taxon>Bacteroidota</taxon>
        <taxon>Bacteroidia</taxon>
        <taxon>Bacteroidales</taxon>
        <taxon>Muribaculaceae</taxon>
        <taxon>Duncaniella</taxon>
    </lineage>
</organism>
<comment type="subcellular location">
    <subcellularLocation>
        <location evidence="1">Cell membrane</location>
        <topology evidence="1">Multi-pass membrane protein</topology>
    </subcellularLocation>
    <subcellularLocation>
        <location evidence="6">Membrane</location>
        <topology evidence="6">Multi-pass membrane protein</topology>
    </subcellularLocation>
</comment>
<dbReference type="PANTHER" id="PTHR30625">
    <property type="entry name" value="PROTEIN TOLQ"/>
    <property type="match status" value="1"/>
</dbReference>
<evidence type="ECO:0000259" key="8">
    <source>
        <dbReference type="Pfam" id="PF01618"/>
    </source>
</evidence>
<protein>
    <submittedName>
        <fullName evidence="9">MotA/TolQ/ExbB proton channel family protein</fullName>
    </submittedName>
</protein>
<dbReference type="InterPro" id="IPR050790">
    <property type="entry name" value="ExbB/TolQ_transport"/>
</dbReference>
<feature type="transmembrane region" description="Helical" evidence="7">
    <location>
        <begin position="153"/>
        <end position="171"/>
    </location>
</feature>
<sequence length="203" mass="22332">MNIISNILYWISTGLLVPVIVLLIFFFIRAIILIGTFFGQYLQVKKHSESFYARIVKLTPATLDSFSEALPEKSDTVVTAYAKKIIASHDNHARIDLLLSEYEIEADKELSTSKVLTKMGPILGLMGTLIPMGPALVGLATGDIASMAYNMQVAFATTVVGLVVSAIGFLTQQVKERWAVKNITMLEYLAEVVKLSDSKTDNQ</sequence>
<dbReference type="GO" id="GO:0005886">
    <property type="term" value="C:plasma membrane"/>
    <property type="evidence" value="ECO:0007669"/>
    <property type="project" value="UniProtKB-SubCell"/>
</dbReference>
<evidence type="ECO:0000256" key="7">
    <source>
        <dbReference type="SAM" id="Phobius"/>
    </source>
</evidence>
<dbReference type="RefSeq" id="WP_123613325.1">
    <property type="nucleotide sequence ID" value="NZ_CP039396.1"/>
</dbReference>
<evidence type="ECO:0000256" key="1">
    <source>
        <dbReference type="ARBA" id="ARBA00004651"/>
    </source>
</evidence>
<keyword evidence="10" id="KW-1185">Reference proteome</keyword>
<evidence type="ECO:0000256" key="5">
    <source>
        <dbReference type="ARBA" id="ARBA00023136"/>
    </source>
</evidence>
<keyword evidence="5 7" id="KW-0472">Membrane</keyword>
<dbReference type="KEGG" id="ddb:E7747_15730"/>
<keyword evidence="6" id="KW-0813">Transport</keyword>
<dbReference type="EMBL" id="CP039396">
    <property type="protein sequence ID" value="QCD43573.1"/>
    <property type="molecule type" value="Genomic_DNA"/>
</dbReference>
<comment type="similarity">
    <text evidence="6">Belongs to the exbB/tolQ family.</text>
</comment>
<feature type="transmembrane region" description="Helical" evidence="7">
    <location>
        <begin position="15"/>
        <end position="38"/>
    </location>
</feature>
<reference evidence="10" key="1">
    <citation type="submission" date="2019-02" db="EMBL/GenBank/DDBJ databases">
        <title>Isolation and identification of novel species under the genus Muribaculum.</title>
        <authorList>
            <person name="Miyake S."/>
            <person name="Ding Y."/>
            <person name="Low A."/>
            <person name="Soh M."/>
            <person name="Seedorf H."/>
        </authorList>
    </citation>
    <scope>NUCLEOTIDE SEQUENCE [LARGE SCALE GENOMIC DNA]</scope>
    <source>
        <strain evidence="10">H5</strain>
    </source>
</reference>
<dbReference type="Proteomes" id="UP000297149">
    <property type="component" value="Chromosome"/>
</dbReference>
<dbReference type="InterPro" id="IPR002898">
    <property type="entry name" value="MotA_ExbB_proton_chnl"/>
</dbReference>
<dbReference type="AlphaFoldDB" id="A0A4P7W699"/>
<feature type="domain" description="MotA/TolQ/ExbB proton channel" evidence="8">
    <location>
        <begin position="96"/>
        <end position="170"/>
    </location>
</feature>
<evidence type="ECO:0000256" key="6">
    <source>
        <dbReference type="RuleBase" id="RU004057"/>
    </source>
</evidence>
<keyword evidence="2" id="KW-1003">Cell membrane</keyword>
<dbReference type="Pfam" id="PF01618">
    <property type="entry name" value="MotA_ExbB"/>
    <property type="match status" value="1"/>
</dbReference>
<keyword evidence="6" id="KW-0653">Protein transport</keyword>
<dbReference type="GO" id="GO:0017038">
    <property type="term" value="P:protein import"/>
    <property type="evidence" value="ECO:0007669"/>
    <property type="project" value="TreeGrafter"/>
</dbReference>
<name>A0A4P7W699_9BACT</name>
<evidence type="ECO:0000256" key="4">
    <source>
        <dbReference type="ARBA" id="ARBA00022989"/>
    </source>
</evidence>
<keyword evidence="3 7" id="KW-0812">Transmembrane</keyword>
<evidence type="ECO:0000313" key="10">
    <source>
        <dbReference type="Proteomes" id="UP000297149"/>
    </source>
</evidence>
<evidence type="ECO:0000313" key="9">
    <source>
        <dbReference type="EMBL" id="QCD43573.1"/>
    </source>
</evidence>
<gene>
    <name evidence="9" type="ORF">E7747_15730</name>
</gene>
<proteinExistence type="inferred from homology"/>
<evidence type="ECO:0000256" key="2">
    <source>
        <dbReference type="ARBA" id="ARBA00022475"/>
    </source>
</evidence>
<evidence type="ECO:0000256" key="3">
    <source>
        <dbReference type="ARBA" id="ARBA00022692"/>
    </source>
</evidence>
<feature type="transmembrane region" description="Helical" evidence="7">
    <location>
        <begin position="122"/>
        <end position="141"/>
    </location>
</feature>
<keyword evidence="4 7" id="KW-1133">Transmembrane helix</keyword>
<dbReference type="PANTHER" id="PTHR30625:SF3">
    <property type="entry name" value="TOL-PAL SYSTEM PROTEIN TOLQ"/>
    <property type="match status" value="1"/>
</dbReference>